<accession>A0A7R9MS21</accession>
<keyword evidence="3" id="KW-1185">Reference proteome</keyword>
<dbReference type="GO" id="GO:0004222">
    <property type="term" value="F:metalloendopeptidase activity"/>
    <property type="evidence" value="ECO:0007669"/>
    <property type="project" value="InterPro"/>
</dbReference>
<dbReference type="SUPFAM" id="SSF55486">
    <property type="entry name" value="Metalloproteases ('zincins'), catalytic domain"/>
    <property type="match status" value="1"/>
</dbReference>
<dbReference type="EMBL" id="CAJPVJ010036717">
    <property type="protein sequence ID" value="CAG2181324.1"/>
    <property type="molecule type" value="Genomic_DNA"/>
</dbReference>
<protein>
    <recommendedName>
        <fullName evidence="1">Peptidase M13 C-terminal domain-containing protein</fullName>
    </recommendedName>
</protein>
<feature type="domain" description="Peptidase M13 C-terminal" evidence="1">
    <location>
        <begin position="17"/>
        <end position="110"/>
    </location>
</feature>
<dbReference type="OrthoDB" id="6475849at2759"/>
<dbReference type="PROSITE" id="PS51885">
    <property type="entry name" value="NEPRILYSIN"/>
    <property type="match status" value="1"/>
</dbReference>
<dbReference type="GO" id="GO:0016485">
    <property type="term" value="P:protein processing"/>
    <property type="evidence" value="ECO:0007669"/>
    <property type="project" value="TreeGrafter"/>
</dbReference>
<dbReference type="Gene3D" id="3.40.390.10">
    <property type="entry name" value="Collagenase (Catalytic Domain)"/>
    <property type="match status" value="1"/>
</dbReference>
<dbReference type="PANTHER" id="PTHR11733:SF133">
    <property type="entry name" value="PHOSPHATE-REGULATING NEUTRAL ENDOPEPTIDASE PHEX"/>
    <property type="match status" value="1"/>
</dbReference>
<dbReference type="Pfam" id="PF01431">
    <property type="entry name" value="Peptidase_M13"/>
    <property type="match status" value="1"/>
</dbReference>
<feature type="non-terminal residue" evidence="2">
    <location>
        <position position="118"/>
    </location>
</feature>
<name>A0A7R9MS21_9ACAR</name>
<dbReference type="GO" id="GO:0005886">
    <property type="term" value="C:plasma membrane"/>
    <property type="evidence" value="ECO:0007669"/>
    <property type="project" value="TreeGrafter"/>
</dbReference>
<dbReference type="EMBL" id="OC951542">
    <property type="protein sequence ID" value="CAD7664187.1"/>
    <property type="molecule type" value="Genomic_DNA"/>
</dbReference>
<organism evidence="2">
    <name type="scientific">Oppiella nova</name>
    <dbReference type="NCBI Taxonomy" id="334625"/>
    <lineage>
        <taxon>Eukaryota</taxon>
        <taxon>Metazoa</taxon>
        <taxon>Ecdysozoa</taxon>
        <taxon>Arthropoda</taxon>
        <taxon>Chelicerata</taxon>
        <taxon>Arachnida</taxon>
        <taxon>Acari</taxon>
        <taxon>Acariformes</taxon>
        <taxon>Sarcoptiformes</taxon>
        <taxon>Oribatida</taxon>
        <taxon>Brachypylina</taxon>
        <taxon>Oppioidea</taxon>
        <taxon>Oppiidae</taxon>
        <taxon>Oppiella</taxon>
    </lineage>
</organism>
<dbReference type="PANTHER" id="PTHR11733">
    <property type="entry name" value="ZINC METALLOPROTEASE FAMILY M13 NEPRILYSIN-RELATED"/>
    <property type="match status" value="1"/>
</dbReference>
<dbReference type="PRINTS" id="PR00786">
    <property type="entry name" value="NEPRILYSIN"/>
</dbReference>
<dbReference type="Proteomes" id="UP000728032">
    <property type="component" value="Unassembled WGS sequence"/>
</dbReference>
<evidence type="ECO:0000259" key="1">
    <source>
        <dbReference type="Pfam" id="PF01431"/>
    </source>
</evidence>
<dbReference type="InterPro" id="IPR024079">
    <property type="entry name" value="MetalloPept_cat_dom_sf"/>
</dbReference>
<evidence type="ECO:0000313" key="3">
    <source>
        <dbReference type="Proteomes" id="UP000728032"/>
    </source>
</evidence>
<feature type="non-terminal residue" evidence="2">
    <location>
        <position position="1"/>
    </location>
</feature>
<gene>
    <name evidence="2" type="ORF">ONB1V03_LOCUS20745</name>
</gene>
<dbReference type="InterPro" id="IPR000718">
    <property type="entry name" value="Peptidase_M13"/>
</dbReference>
<sequence>KQRVNPKKWPGSPSRVNAYHHFTSNSIIIPATILKSPVFYSKGPAAINYGAIGWLIGHELTHGFDVRGVKFDSNGNLKNWFTEEAKEKFDEKSNCFVKQYSSEYVPEVDKNVCLEIVG</sequence>
<reference evidence="2" key="1">
    <citation type="submission" date="2020-11" db="EMBL/GenBank/DDBJ databases">
        <authorList>
            <person name="Tran Van P."/>
        </authorList>
    </citation>
    <scope>NUCLEOTIDE SEQUENCE</scope>
</reference>
<evidence type="ECO:0000313" key="2">
    <source>
        <dbReference type="EMBL" id="CAD7664187.1"/>
    </source>
</evidence>
<dbReference type="AlphaFoldDB" id="A0A7R9MS21"/>
<proteinExistence type="predicted"/>
<dbReference type="InterPro" id="IPR018497">
    <property type="entry name" value="Peptidase_M13_C"/>
</dbReference>